<gene>
    <name evidence="1" type="ORF">AVDCRST_MAG73-2394</name>
</gene>
<name>A0A6J4UAY0_9BACT</name>
<dbReference type="PANTHER" id="PTHR38479:SF2">
    <property type="entry name" value="WINGED HELIX DNA-BINDING DOMAIN-CONTAINING PROTEIN"/>
    <property type="match status" value="1"/>
</dbReference>
<reference evidence="1" key="1">
    <citation type="submission" date="2020-02" db="EMBL/GenBank/DDBJ databases">
        <authorList>
            <person name="Meier V. D."/>
        </authorList>
    </citation>
    <scope>NUCLEOTIDE SEQUENCE</scope>
    <source>
        <strain evidence="1">AVDCRST_MAG73</strain>
    </source>
</reference>
<dbReference type="PANTHER" id="PTHR38479">
    <property type="entry name" value="LMO0824 PROTEIN"/>
    <property type="match status" value="1"/>
</dbReference>
<protein>
    <recommendedName>
        <fullName evidence="2">Winged helix DNA-binding domain-containing protein</fullName>
    </recommendedName>
</protein>
<evidence type="ECO:0000313" key="1">
    <source>
        <dbReference type="EMBL" id="CAA9545769.1"/>
    </source>
</evidence>
<dbReference type="InterPro" id="IPR009351">
    <property type="entry name" value="AlkZ-like"/>
</dbReference>
<evidence type="ECO:0008006" key="2">
    <source>
        <dbReference type="Google" id="ProtNLM"/>
    </source>
</evidence>
<dbReference type="EMBL" id="CADCWE010000155">
    <property type="protein sequence ID" value="CAA9545769.1"/>
    <property type="molecule type" value="Genomic_DNA"/>
</dbReference>
<dbReference type="AlphaFoldDB" id="A0A6J4UAY0"/>
<accession>A0A6J4UAY0</accession>
<sequence>MPTAADLATRLRAWTYRRQFLDGGVPDPLEALRRIVVAYSSHPSAPLTLLARVPGLTPDAFAVLEERRDAIRIPAVRLAISLVPTDIAPRVFAATRQPVEKFARNLDWAKIAPADYAALKRRALEIAREPIGAKDLQAALAAGDTADAKLMTAVRVMAYEGVVLRLGGGLRSDSLRYVATDAWLGEPLAEADPVASLVWLADAYLRAYGPARPADFAWWAGSTKTRATAALAGIRTVDLGDGLLLPADQESAFAVTEPLDPEALALLPKWDSYTMGLAPDGRDRLVAAAHLKRAYSTAGSGTGATSGDGLPLVLRGGEAVATWSQRFTGNALRIEVTPFVPEATLPDRIKDAFSAVGRLLGASSADVASFANDRPRL</sequence>
<organism evidence="1">
    <name type="scientific">uncultured Thermomicrobiales bacterium</name>
    <dbReference type="NCBI Taxonomy" id="1645740"/>
    <lineage>
        <taxon>Bacteria</taxon>
        <taxon>Pseudomonadati</taxon>
        <taxon>Thermomicrobiota</taxon>
        <taxon>Thermomicrobia</taxon>
        <taxon>Thermomicrobiales</taxon>
        <taxon>environmental samples</taxon>
    </lineage>
</organism>
<dbReference type="Pfam" id="PF06224">
    <property type="entry name" value="AlkZ-like"/>
    <property type="match status" value="1"/>
</dbReference>
<proteinExistence type="predicted"/>